<dbReference type="GO" id="GO:0008168">
    <property type="term" value="F:methyltransferase activity"/>
    <property type="evidence" value="ECO:0007669"/>
    <property type="project" value="UniProtKB-KW"/>
</dbReference>
<protein>
    <submittedName>
        <fullName evidence="2">Class I SAM-dependent methyltransferase</fullName>
    </submittedName>
</protein>
<dbReference type="EMBL" id="SACM01000003">
    <property type="protein sequence ID" value="RVT85068.1"/>
    <property type="molecule type" value="Genomic_DNA"/>
</dbReference>
<evidence type="ECO:0000313" key="3">
    <source>
        <dbReference type="Proteomes" id="UP000288587"/>
    </source>
</evidence>
<dbReference type="AlphaFoldDB" id="A0A437LI50"/>
<sequence length="203" mass="22379">MPTPDVPSPIDLRDPTDAQQWAELALVRRPWRADFFAQFAEELSAGQARCVLELGSGPGFLAKHLLDALPHLSYTALDFSAPMHAMARARLGGAVERVQFVERSFKDPAWVAGLGPFDHVITHQAVHELRHKRHALGLHRQVRSVLAPGGRYLVCDHFAGDGGMSNDQLYMSVEEQRLTLREAGFTHVAPVLLKGGLVLHAAR</sequence>
<keyword evidence="2" id="KW-0489">Methyltransferase</keyword>
<dbReference type="Proteomes" id="UP000288587">
    <property type="component" value="Unassembled WGS sequence"/>
</dbReference>
<dbReference type="InterPro" id="IPR013217">
    <property type="entry name" value="Methyltransf_12"/>
</dbReference>
<accession>A0A437LI50</accession>
<reference evidence="2 3" key="1">
    <citation type="submission" date="2019-01" db="EMBL/GenBank/DDBJ databases">
        <authorList>
            <person name="Chen W.-M."/>
        </authorList>
    </citation>
    <scope>NUCLEOTIDE SEQUENCE [LARGE SCALE GENOMIC DNA]</scope>
    <source>
        <strain evidence="2 3">CCP-18</strain>
    </source>
</reference>
<evidence type="ECO:0000313" key="2">
    <source>
        <dbReference type="EMBL" id="RVT85068.1"/>
    </source>
</evidence>
<dbReference type="OrthoDB" id="6709631at2"/>
<keyword evidence="3" id="KW-1185">Reference proteome</keyword>
<proteinExistence type="predicted"/>
<dbReference type="Pfam" id="PF08242">
    <property type="entry name" value="Methyltransf_12"/>
    <property type="match status" value="1"/>
</dbReference>
<comment type="caution">
    <text evidence="2">The sequence shown here is derived from an EMBL/GenBank/DDBJ whole genome shotgun (WGS) entry which is preliminary data.</text>
</comment>
<dbReference type="PANTHER" id="PTHR42912">
    <property type="entry name" value="METHYLTRANSFERASE"/>
    <property type="match status" value="1"/>
</dbReference>
<evidence type="ECO:0000259" key="1">
    <source>
        <dbReference type="Pfam" id="PF08242"/>
    </source>
</evidence>
<organism evidence="2 3">
    <name type="scientific">Inhella crocodyli</name>
    <dbReference type="NCBI Taxonomy" id="2499851"/>
    <lineage>
        <taxon>Bacteria</taxon>
        <taxon>Pseudomonadati</taxon>
        <taxon>Pseudomonadota</taxon>
        <taxon>Betaproteobacteria</taxon>
        <taxon>Burkholderiales</taxon>
        <taxon>Sphaerotilaceae</taxon>
        <taxon>Inhella</taxon>
    </lineage>
</organism>
<dbReference type="SUPFAM" id="SSF53335">
    <property type="entry name" value="S-adenosyl-L-methionine-dependent methyltransferases"/>
    <property type="match status" value="1"/>
</dbReference>
<dbReference type="GO" id="GO:0032259">
    <property type="term" value="P:methylation"/>
    <property type="evidence" value="ECO:0007669"/>
    <property type="project" value="UniProtKB-KW"/>
</dbReference>
<dbReference type="InterPro" id="IPR050508">
    <property type="entry name" value="Methyltransf_Superfamily"/>
</dbReference>
<feature type="domain" description="Methyltransferase type 12" evidence="1">
    <location>
        <begin position="52"/>
        <end position="151"/>
    </location>
</feature>
<gene>
    <name evidence="2" type="ORF">EOD73_13220</name>
</gene>
<dbReference type="InterPro" id="IPR029063">
    <property type="entry name" value="SAM-dependent_MTases_sf"/>
</dbReference>
<dbReference type="RefSeq" id="WP_127683471.1">
    <property type="nucleotide sequence ID" value="NZ_SACM01000003.1"/>
</dbReference>
<dbReference type="PANTHER" id="PTHR42912:SF93">
    <property type="entry name" value="N6-ADENOSINE-METHYLTRANSFERASE TMT1A"/>
    <property type="match status" value="1"/>
</dbReference>
<dbReference type="CDD" id="cd02440">
    <property type="entry name" value="AdoMet_MTases"/>
    <property type="match status" value="1"/>
</dbReference>
<keyword evidence="2" id="KW-0808">Transferase</keyword>
<dbReference type="Gene3D" id="3.40.50.150">
    <property type="entry name" value="Vaccinia Virus protein VP39"/>
    <property type="match status" value="1"/>
</dbReference>
<name>A0A437LI50_9BURK</name>